<dbReference type="Proteomes" id="UP000694255">
    <property type="component" value="Unassembled WGS sequence"/>
</dbReference>
<comment type="caution">
    <text evidence="2">The sequence shown here is derived from an EMBL/GenBank/DDBJ whole genome shotgun (WGS) entry which is preliminary data.</text>
</comment>
<dbReference type="OrthoDB" id="376826at2759"/>
<dbReference type="AlphaFoldDB" id="A0A8J5QKH9"/>
<proteinExistence type="predicted"/>
<dbReference type="Pfam" id="PF17316">
    <property type="entry name" value="Perilipin_2"/>
    <property type="match status" value="1"/>
</dbReference>
<feature type="region of interest" description="Disordered" evidence="1">
    <location>
        <begin position="1"/>
        <end position="47"/>
    </location>
</feature>
<dbReference type="GeneID" id="73469469"/>
<feature type="compositionally biased region" description="Polar residues" evidence="1">
    <location>
        <begin position="1"/>
        <end position="36"/>
    </location>
</feature>
<dbReference type="RefSeq" id="XP_049264040.1">
    <property type="nucleotide sequence ID" value="XM_049406443.1"/>
</dbReference>
<dbReference type="EMBL" id="JAGSYN010000117">
    <property type="protein sequence ID" value="KAG7663808.1"/>
    <property type="molecule type" value="Genomic_DNA"/>
</dbReference>
<protein>
    <submittedName>
        <fullName evidence="2">Uncharacterized protein</fullName>
    </submittedName>
</protein>
<accession>A0A8J5QKH9</accession>
<reference evidence="2 3" key="1">
    <citation type="journal article" date="2021" name="DNA Res.">
        <title>Genome analysis of Candida subhashii reveals its hybrid nature and dual mitochondrial genome conformations.</title>
        <authorList>
            <person name="Mixao V."/>
            <person name="Hegedusova E."/>
            <person name="Saus E."/>
            <person name="Pryszcz L.P."/>
            <person name="Cillingova A."/>
            <person name="Nosek J."/>
            <person name="Gabaldon T."/>
        </authorList>
    </citation>
    <scope>NUCLEOTIDE SEQUENCE [LARGE SCALE GENOMIC DNA]</scope>
    <source>
        <strain evidence="2 3">CBS 10753</strain>
    </source>
</reference>
<keyword evidence="3" id="KW-1185">Reference proteome</keyword>
<evidence type="ECO:0000313" key="2">
    <source>
        <dbReference type="EMBL" id="KAG7663808.1"/>
    </source>
</evidence>
<evidence type="ECO:0000256" key="1">
    <source>
        <dbReference type="SAM" id="MobiDB-lite"/>
    </source>
</evidence>
<gene>
    <name evidence="2" type="ORF">J8A68_002668</name>
</gene>
<evidence type="ECO:0000313" key="3">
    <source>
        <dbReference type="Proteomes" id="UP000694255"/>
    </source>
</evidence>
<sequence length="238" mass="26391">MSDSLSNNIMNQQNSLSNVPQSEIESDQSQSNEQPQKNPPDLLTPNHLKAYPLVNTTKSALGYVPLSKTMFSICNSSFQFARSYQPIKFVVGISDRYANRALEEMDRWLPSLQTVEVQDITTPITKPVTATIDSVSNRITTINGTVSKTIVEPTRGAIETVKEEFHSKVYDSDGKSIISSQADPVVAPFNNTLEHFVGNHFPDRKVPQEGHSSEISRTFKIMGSMIRGDKDKSKVAAK</sequence>
<name>A0A8J5QKH9_9ASCO</name>
<organism evidence="2 3">
    <name type="scientific">[Candida] subhashii</name>
    <dbReference type="NCBI Taxonomy" id="561895"/>
    <lineage>
        <taxon>Eukaryota</taxon>
        <taxon>Fungi</taxon>
        <taxon>Dikarya</taxon>
        <taxon>Ascomycota</taxon>
        <taxon>Saccharomycotina</taxon>
        <taxon>Pichiomycetes</taxon>
        <taxon>Debaryomycetaceae</taxon>
        <taxon>Spathaspora</taxon>
    </lineage>
</organism>